<sequence>MLHSQSLLSIPPLSPLLLPQSLPPLSPLPPLPSQTNPDLTSPVSQTGKLSVTGPDNLSSSSDVASGSKAIPDFTSDNQRQAHDNLEPTLTKRISITAHAKALVLQDTHQIGIPSALVKEDSCSELSSPRSGHRRHLSPSTISSVLTDEDSTWQKTKTTLQLPEIAYTTSNPSIKVLDRIFTPTSDFAESLTLVRSQINSSRPSIDPTSCGSLKQSISNSPTHDRSSQILNYDPKKLHHSKFPWENQDLQGISTSIESPLFIQGLKEMGVHDNTPLETSRREELEGLWNCANGFKARTGKGQRYCLKMTCAAAENPIYILSSTTQAFYSFKFIKTLTSYQMSLMRYDPKKDASVSILGFSKAEKGVEVICTKLQEGMNSLPPKDGLVALLYPKAASNKFIEQATKISHANQDKIVATAERECGRLIWDEDSGNYYLAHPALRTPFLVLHTIMPASSSVKYILEHADLPADIVTLTCDSTGGGYLEVDTASAAKVSCSYIIDVAVSAIIIVASIQEKTRKPVALEPLSPINSNTNDNNSEKSILESPKEEFRRNSEEEHSETKKRDAKSQDFTLDLEGQKSNKRGMMKRTKLAAAAIWNQARKHLENILKFFLKLMGY</sequence>
<dbReference type="EMBL" id="UNSH01000041">
    <property type="protein sequence ID" value="SZF01868.1"/>
    <property type="molecule type" value="Genomic_DNA"/>
</dbReference>
<evidence type="ECO:0000313" key="2">
    <source>
        <dbReference type="EMBL" id="SZF01868.1"/>
    </source>
</evidence>
<feature type="region of interest" description="Disordered" evidence="1">
    <location>
        <begin position="524"/>
        <end position="583"/>
    </location>
</feature>
<feature type="compositionally biased region" description="Polar residues" evidence="1">
    <location>
        <begin position="35"/>
        <end position="57"/>
    </location>
</feature>
<gene>
    <name evidence="2" type="ORF">BLGHR1_12641</name>
</gene>
<feature type="compositionally biased region" description="Basic and acidic residues" evidence="1">
    <location>
        <begin position="536"/>
        <end position="567"/>
    </location>
</feature>
<feature type="compositionally biased region" description="Pro residues" evidence="1">
    <location>
        <begin position="21"/>
        <end position="32"/>
    </location>
</feature>
<dbReference type="AlphaFoldDB" id="A0A383UQA2"/>
<dbReference type="Proteomes" id="UP000275772">
    <property type="component" value="Unassembled WGS sequence"/>
</dbReference>
<accession>A0A383UQA2</accession>
<proteinExistence type="predicted"/>
<reference evidence="2 3" key="1">
    <citation type="submission" date="2017-11" db="EMBL/GenBank/DDBJ databases">
        <authorList>
            <person name="Kracher B."/>
        </authorList>
    </citation>
    <scope>NUCLEOTIDE SEQUENCE [LARGE SCALE GENOMIC DNA]</scope>
    <source>
        <strain evidence="2 3">RACE1</strain>
    </source>
</reference>
<organism evidence="2 3">
    <name type="scientific">Blumeria hordei</name>
    <name type="common">Barley powdery mildew</name>
    <name type="synonym">Blumeria graminis f. sp. hordei</name>
    <dbReference type="NCBI Taxonomy" id="2867405"/>
    <lineage>
        <taxon>Eukaryota</taxon>
        <taxon>Fungi</taxon>
        <taxon>Dikarya</taxon>
        <taxon>Ascomycota</taxon>
        <taxon>Pezizomycotina</taxon>
        <taxon>Leotiomycetes</taxon>
        <taxon>Erysiphales</taxon>
        <taxon>Erysiphaceae</taxon>
        <taxon>Blumeria</taxon>
    </lineage>
</organism>
<feature type="region of interest" description="Disordered" evidence="1">
    <location>
        <begin position="197"/>
        <end position="225"/>
    </location>
</feature>
<protein>
    <submittedName>
        <fullName evidence="2">Uncharacterized protein</fullName>
    </submittedName>
</protein>
<evidence type="ECO:0000313" key="3">
    <source>
        <dbReference type="Proteomes" id="UP000275772"/>
    </source>
</evidence>
<feature type="region of interest" description="Disordered" evidence="1">
    <location>
        <begin position="18"/>
        <end position="81"/>
    </location>
</feature>
<evidence type="ECO:0000256" key="1">
    <source>
        <dbReference type="SAM" id="MobiDB-lite"/>
    </source>
</evidence>
<dbReference type="VEuPathDB" id="FungiDB:BLGHR1_12641"/>
<name>A0A383UQA2_BLUHO</name>
<feature type="compositionally biased region" description="Polar residues" evidence="1">
    <location>
        <begin position="197"/>
        <end position="220"/>
    </location>
</feature>
<feature type="compositionally biased region" description="Low complexity" evidence="1">
    <location>
        <begin position="58"/>
        <end position="67"/>
    </location>
</feature>